<dbReference type="GO" id="GO:0097367">
    <property type="term" value="F:carbohydrate derivative binding"/>
    <property type="evidence" value="ECO:0007669"/>
    <property type="project" value="InterPro"/>
</dbReference>
<keyword evidence="2" id="KW-0238">DNA-binding</keyword>
<gene>
    <name evidence="6" type="ORF">FEZ48_09845</name>
</gene>
<dbReference type="Gene3D" id="1.10.10.10">
    <property type="entry name" value="Winged helix-like DNA-binding domain superfamily/Winged helix DNA-binding domain"/>
    <property type="match status" value="1"/>
</dbReference>
<evidence type="ECO:0000313" key="6">
    <source>
        <dbReference type="EMBL" id="TLQ06405.1"/>
    </source>
</evidence>
<dbReference type="PANTHER" id="PTHR30514:SF1">
    <property type="entry name" value="HTH-TYPE TRANSCRIPTIONAL REGULATOR HEXR-RELATED"/>
    <property type="match status" value="1"/>
</dbReference>
<dbReference type="SUPFAM" id="SSF53697">
    <property type="entry name" value="SIS domain"/>
    <property type="match status" value="1"/>
</dbReference>
<dbReference type="InterPro" id="IPR000281">
    <property type="entry name" value="HTH_RpiR"/>
</dbReference>
<dbReference type="Pfam" id="PF01380">
    <property type="entry name" value="SIS"/>
    <property type="match status" value="1"/>
</dbReference>
<evidence type="ECO:0000256" key="2">
    <source>
        <dbReference type="ARBA" id="ARBA00023125"/>
    </source>
</evidence>
<dbReference type="InterPro" id="IPR001347">
    <property type="entry name" value="SIS_dom"/>
</dbReference>
<dbReference type="Pfam" id="PF01418">
    <property type="entry name" value="HTH_6"/>
    <property type="match status" value="1"/>
</dbReference>
<protein>
    <submittedName>
        <fullName evidence="6">MurR/RpiR family transcriptional regulator</fullName>
    </submittedName>
</protein>
<feature type="domain" description="SIS" evidence="5">
    <location>
        <begin position="129"/>
        <end position="268"/>
    </location>
</feature>
<dbReference type="InterPro" id="IPR036388">
    <property type="entry name" value="WH-like_DNA-bd_sf"/>
</dbReference>
<evidence type="ECO:0000256" key="1">
    <source>
        <dbReference type="ARBA" id="ARBA00023015"/>
    </source>
</evidence>
<dbReference type="GO" id="GO:0003677">
    <property type="term" value="F:DNA binding"/>
    <property type="evidence" value="ECO:0007669"/>
    <property type="project" value="UniProtKB-KW"/>
</dbReference>
<accession>A0A5R9C140</accession>
<dbReference type="InterPro" id="IPR046348">
    <property type="entry name" value="SIS_dom_sf"/>
</dbReference>
<sequence>MLFKTILERRKLMDSLISKLQKKKSTLSNLENQVLEYILANPLEVSESTIEQLADKLFISTATISRTAKHLGFKGFQELKYAILHYTNKERGQTNIKELSKETSLFSDNLNHQISKSFENIQDEVVSKVTKLMKEADTIEIIGVGGSLPNCIDTAKKLIALGKKATARTDWDELRSISRSLTQKDLAIIVSLSGETIHVTEYATNFVKNNVPIVAVVGVSNSSLEKMATYTLKAFVEPLYFGEVDLSSRVALTGILDLLLIRYAGEKP</sequence>
<evidence type="ECO:0000313" key="7">
    <source>
        <dbReference type="Proteomes" id="UP000307201"/>
    </source>
</evidence>
<dbReference type="PANTHER" id="PTHR30514">
    <property type="entry name" value="GLUCOKINASE"/>
    <property type="match status" value="1"/>
</dbReference>
<dbReference type="GO" id="GO:1901135">
    <property type="term" value="P:carbohydrate derivative metabolic process"/>
    <property type="evidence" value="ECO:0007669"/>
    <property type="project" value="InterPro"/>
</dbReference>
<dbReference type="InterPro" id="IPR047640">
    <property type="entry name" value="RpiR-like"/>
</dbReference>
<organism evidence="6 7">
    <name type="scientific">Marinilactibacillus psychrotolerans</name>
    <dbReference type="NCBI Taxonomy" id="191770"/>
    <lineage>
        <taxon>Bacteria</taxon>
        <taxon>Bacillati</taxon>
        <taxon>Bacillota</taxon>
        <taxon>Bacilli</taxon>
        <taxon>Lactobacillales</taxon>
        <taxon>Carnobacteriaceae</taxon>
        <taxon>Marinilactibacillus</taxon>
    </lineage>
</organism>
<dbReference type="CDD" id="cd05013">
    <property type="entry name" value="SIS_RpiR"/>
    <property type="match status" value="1"/>
</dbReference>
<dbReference type="AlphaFoldDB" id="A0A5R9C140"/>
<evidence type="ECO:0000259" key="5">
    <source>
        <dbReference type="PROSITE" id="PS51464"/>
    </source>
</evidence>
<dbReference type="InterPro" id="IPR035472">
    <property type="entry name" value="RpiR-like_SIS"/>
</dbReference>
<name>A0A5R9C140_9LACT</name>
<dbReference type="PROSITE" id="PS51464">
    <property type="entry name" value="SIS"/>
    <property type="match status" value="1"/>
</dbReference>
<evidence type="ECO:0000259" key="4">
    <source>
        <dbReference type="PROSITE" id="PS51071"/>
    </source>
</evidence>
<proteinExistence type="predicted"/>
<dbReference type="GO" id="GO:0003700">
    <property type="term" value="F:DNA-binding transcription factor activity"/>
    <property type="evidence" value="ECO:0007669"/>
    <property type="project" value="InterPro"/>
</dbReference>
<dbReference type="OrthoDB" id="3684496at2"/>
<feature type="domain" description="HTH rpiR-type" evidence="4">
    <location>
        <begin position="14"/>
        <end position="90"/>
    </location>
</feature>
<dbReference type="Gene3D" id="3.40.50.10490">
    <property type="entry name" value="Glucose-6-phosphate isomerase like protein, domain 1"/>
    <property type="match status" value="1"/>
</dbReference>
<evidence type="ECO:0000256" key="3">
    <source>
        <dbReference type="ARBA" id="ARBA00023163"/>
    </source>
</evidence>
<keyword evidence="3" id="KW-0804">Transcription</keyword>
<dbReference type="InterPro" id="IPR009057">
    <property type="entry name" value="Homeodomain-like_sf"/>
</dbReference>
<dbReference type="SUPFAM" id="SSF46689">
    <property type="entry name" value="Homeodomain-like"/>
    <property type="match status" value="1"/>
</dbReference>
<keyword evidence="1" id="KW-0805">Transcription regulation</keyword>
<comment type="caution">
    <text evidence="6">The sequence shown here is derived from an EMBL/GenBank/DDBJ whole genome shotgun (WGS) entry which is preliminary data.</text>
</comment>
<dbReference type="EMBL" id="VBTE01000031">
    <property type="protein sequence ID" value="TLQ06405.1"/>
    <property type="molecule type" value="Genomic_DNA"/>
</dbReference>
<dbReference type="Proteomes" id="UP000307201">
    <property type="component" value="Unassembled WGS sequence"/>
</dbReference>
<dbReference type="STRING" id="191770.SAMN04488013_10424"/>
<dbReference type="PROSITE" id="PS51071">
    <property type="entry name" value="HTH_RPIR"/>
    <property type="match status" value="1"/>
</dbReference>
<reference evidence="6 7" key="1">
    <citation type="submission" date="2019-05" db="EMBL/GenBank/DDBJ databases">
        <title>The metagenome of a microbial culture collection derived from dairy environment covers the genomic content of the human microbiome.</title>
        <authorList>
            <person name="Roder T."/>
            <person name="Wuthrich D."/>
            <person name="Sattari Z."/>
            <person name="Von Ah U."/>
            <person name="Bar C."/>
            <person name="Ronchi F."/>
            <person name="Macpherson A.J."/>
            <person name="Ganal-Vonarburg S.C."/>
            <person name="Bruggmann R."/>
            <person name="Vergeres G."/>
        </authorList>
    </citation>
    <scope>NUCLEOTIDE SEQUENCE [LARGE SCALE GENOMIC DNA]</scope>
    <source>
        <strain evidence="6 7">FAM 24235</strain>
    </source>
</reference>